<evidence type="ECO:0000259" key="4">
    <source>
        <dbReference type="PROSITE" id="PS50995"/>
    </source>
</evidence>
<reference evidence="5 6" key="1">
    <citation type="submission" date="2018-11" db="EMBL/GenBank/DDBJ databases">
        <title>Genomic Encyclopedia of Type Strains, Phase IV (KMG-IV): sequencing the most valuable type-strain genomes for metagenomic binning, comparative biology and taxonomic classification.</title>
        <authorList>
            <person name="Goeker M."/>
        </authorList>
    </citation>
    <scope>NUCLEOTIDE SEQUENCE [LARGE SCALE GENOMIC DNA]</scope>
    <source>
        <strain evidence="5 6">DSM 22027</strain>
    </source>
</reference>
<dbReference type="GO" id="GO:0003700">
    <property type="term" value="F:DNA-binding transcription factor activity"/>
    <property type="evidence" value="ECO:0007669"/>
    <property type="project" value="InterPro"/>
</dbReference>
<gene>
    <name evidence="5" type="ORF">EDC27_3109</name>
</gene>
<dbReference type="SMART" id="SM00347">
    <property type="entry name" value="HTH_MARR"/>
    <property type="match status" value="1"/>
</dbReference>
<evidence type="ECO:0000313" key="6">
    <source>
        <dbReference type="Proteomes" id="UP000276223"/>
    </source>
</evidence>
<keyword evidence="2" id="KW-0238">DNA-binding</keyword>
<evidence type="ECO:0000256" key="1">
    <source>
        <dbReference type="ARBA" id="ARBA00023015"/>
    </source>
</evidence>
<dbReference type="PROSITE" id="PS50995">
    <property type="entry name" value="HTH_MARR_2"/>
    <property type="match status" value="1"/>
</dbReference>
<evidence type="ECO:0000256" key="2">
    <source>
        <dbReference type="ARBA" id="ARBA00023125"/>
    </source>
</evidence>
<dbReference type="Pfam" id="PF01047">
    <property type="entry name" value="MarR"/>
    <property type="match status" value="1"/>
</dbReference>
<dbReference type="InterPro" id="IPR000835">
    <property type="entry name" value="HTH_MarR-typ"/>
</dbReference>
<keyword evidence="3" id="KW-0804">Transcription</keyword>
<dbReference type="InterPro" id="IPR036390">
    <property type="entry name" value="WH_DNA-bd_sf"/>
</dbReference>
<dbReference type="SUPFAM" id="SSF46785">
    <property type="entry name" value="Winged helix' DNA-binding domain"/>
    <property type="match status" value="1"/>
</dbReference>
<evidence type="ECO:0000313" key="5">
    <source>
        <dbReference type="EMBL" id="ROQ89573.1"/>
    </source>
</evidence>
<keyword evidence="1" id="KW-0805">Transcription regulation</keyword>
<dbReference type="InterPro" id="IPR036388">
    <property type="entry name" value="WH-like_DNA-bd_sf"/>
</dbReference>
<dbReference type="EMBL" id="RJVA01000017">
    <property type="protein sequence ID" value="ROQ89573.1"/>
    <property type="molecule type" value="Genomic_DNA"/>
</dbReference>
<dbReference type="PANTHER" id="PTHR42756:SF1">
    <property type="entry name" value="TRANSCRIPTIONAL REPRESSOR OF EMRAB OPERON"/>
    <property type="match status" value="1"/>
</dbReference>
<comment type="caution">
    <text evidence="5">The sequence shown here is derived from an EMBL/GenBank/DDBJ whole genome shotgun (WGS) entry which is preliminary data.</text>
</comment>
<dbReference type="GO" id="GO:0003677">
    <property type="term" value="F:DNA binding"/>
    <property type="evidence" value="ECO:0007669"/>
    <property type="project" value="UniProtKB-KW"/>
</dbReference>
<proteinExistence type="predicted"/>
<keyword evidence="6" id="KW-1185">Reference proteome</keyword>
<organism evidence="5 6">
    <name type="scientific">Desulfosoma caldarium</name>
    <dbReference type="NCBI Taxonomy" id="610254"/>
    <lineage>
        <taxon>Bacteria</taxon>
        <taxon>Pseudomonadati</taxon>
        <taxon>Thermodesulfobacteriota</taxon>
        <taxon>Syntrophobacteria</taxon>
        <taxon>Syntrophobacterales</taxon>
        <taxon>Syntrophobacteraceae</taxon>
        <taxon>Desulfosoma</taxon>
    </lineage>
</organism>
<dbReference type="PANTHER" id="PTHR42756">
    <property type="entry name" value="TRANSCRIPTIONAL REGULATOR, MARR"/>
    <property type="match status" value="1"/>
</dbReference>
<accession>A0A3N1UHI3</accession>
<feature type="domain" description="HTH marR-type" evidence="4">
    <location>
        <begin position="4"/>
        <end position="136"/>
    </location>
</feature>
<sequence length="146" mass="17164">MLLQDCLCFQLASLSRSMARHYRERITPYGLTHTQFFMLLALYEEEGATLSVLAEKTHLDRPTVTGLIDRLERDGWAVRQADPQDRRSFRVYLTPKAKEHREVLLRIYHEVNGRLLEQLGVEEWKRFRTLLERLGFGDDEESSTPL</sequence>
<dbReference type="AlphaFoldDB" id="A0A3N1UHI3"/>
<name>A0A3N1UHI3_9BACT</name>
<dbReference type="Proteomes" id="UP000276223">
    <property type="component" value="Unassembled WGS sequence"/>
</dbReference>
<dbReference type="Gene3D" id="1.10.10.10">
    <property type="entry name" value="Winged helix-like DNA-binding domain superfamily/Winged helix DNA-binding domain"/>
    <property type="match status" value="1"/>
</dbReference>
<dbReference type="RefSeq" id="WP_170161866.1">
    <property type="nucleotide sequence ID" value="NZ_RJVA01000017.1"/>
</dbReference>
<dbReference type="PRINTS" id="PR00598">
    <property type="entry name" value="HTHMARR"/>
</dbReference>
<evidence type="ECO:0000256" key="3">
    <source>
        <dbReference type="ARBA" id="ARBA00023163"/>
    </source>
</evidence>
<protein>
    <submittedName>
        <fullName evidence="5">MarR family transcriptional regulator</fullName>
    </submittedName>
</protein>